<protein>
    <submittedName>
        <fullName evidence="2">Uncharacterized protein</fullName>
    </submittedName>
</protein>
<keyword evidence="1" id="KW-0812">Transmembrane</keyword>
<proteinExistence type="predicted"/>
<gene>
    <name evidence="2" type="ORF">F2P56_013811</name>
</gene>
<dbReference type="AlphaFoldDB" id="A0A834CKC2"/>
<feature type="non-terminal residue" evidence="2">
    <location>
        <position position="105"/>
    </location>
</feature>
<evidence type="ECO:0000313" key="3">
    <source>
        <dbReference type="Proteomes" id="UP000619265"/>
    </source>
</evidence>
<reference evidence="2" key="1">
    <citation type="submission" date="2015-10" db="EMBL/GenBank/DDBJ databases">
        <authorList>
            <person name="Martinez-Garcia P.J."/>
            <person name="Crepeau M.W."/>
            <person name="Puiu D."/>
            <person name="Gonzalez-Ibeas D."/>
            <person name="Whalen J."/>
            <person name="Stevens K."/>
            <person name="Paul R."/>
            <person name="Butterfield T."/>
            <person name="Britton M."/>
            <person name="Reagan R."/>
            <person name="Chakraborty S."/>
            <person name="Walawage S.L."/>
            <person name="Vasquez-Gross H.A."/>
            <person name="Cardeno C."/>
            <person name="Famula R."/>
            <person name="Pratt K."/>
            <person name="Kuruganti S."/>
            <person name="Aradhya M.K."/>
            <person name="Leslie C.A."/>
            <person name="Dandekar A.M."/>
            <person name="Salzberg S.L."/>
            <person name="Wegrzyn J.L."/>
            <person name="Langley C.H."/>
            <person name="Neale D.B."/>
        </authorList>
    </citation>
    <scope>NUCLEOTIDE SEQUENCE</scope>
    <source>
        <tissue evidence="2">Leaves</tissue>
    </source>
</reference>
<dbReference type="Gramene" id="Jr07_00700_p4">
    <property type="protein sequence ID" value="cds.Jr07_00700_p4"/>
    <property type="gene ID" value="Jr07_00700"/>
</dbReference>
<evidence type="ECO:0000256" key="1">
    <source>
        <dbReference type="SAM" id="Phobius"/>
    </source>
</evidence>
<organism evidence="2 3">
    <name type="scientific">Juglans regia</name>
    <name type="common">English walnut</name>
    <dbReference type="NCBI Taxonomy" id="51240"/>
    <lineage>
        <taxon>Eukaryota</taxon>
        <taxon>Viridiplantae</taxon>
        <taxon>Streptophyta</taxon>
        <taxon>Embryophyta</taxon>
        <taxon>Tracheophyta</taxon>
        <taxon>Spermatophyta</taxon>
        <taxon>Magnoliopsida</taxon>
        <taxon>eudicotyledons</taxon>
        <taxon>Gunneridae</taxon>
        <taxon>Pentapetalae</taxon>
        <taxon>rosids</taxon>
        <taxon>fabids</taxon>
        <taxon>Fagales</taxon>
        <taxon>Juglandaceae</taxon>
        <taxon>Juglans</taxon>
    </lineage>
</organism>
<keyword evidence="1" id="KW-1133">Transmembrane helix</keyword>
<feature type="transmembrane region" description="Helical" evidence="1">
    <location>
        <begin position="50"/>
        <end position="72"/>
    </location>
</feature>
<sequence>MKETFFWDCQASVITFSMFLNVIFVGSKYLGLSEIWMFWCLSDECEISEFLLIIVFWVFIHVYSVLVIPLLFEVNSLSCMAFNYDIFVNNVCDFDIFTYINVVIF</sequence>
<evidence type="ECO:0000313" key="2">
    <source>
        <dbReference type="EMBL" id="KAF5463659.1"/>
    </source>
</evidence>
<dbReference type="Proteomes" id="UP000619265">
    <property type="component" value="Unassembled WGS sequence"/>
</dbReference>
<accession>A0A834CKC2</accession>
<dbReference type="EMBL" id="LIHL02000007">
    <property type="protein sequence ID" value="KAF5463659.1"/>
    <property type="molecule type" value="Genomic_DNA"/>
</dbReference>
<name>A0A834CKC2_JUGRE</name>
<feature type="transmembrane region" description="Helical" evidence="1">
    <location>
        <begin position="12"/>
        <end position="30"/>
    </location>
</feature>
<comment type="caution">
    <text evidence="2">The sequence shown here is derived from an EMBL/GenBank/DDBJ whole genome shotgun (WGS) entry which is preliminary data.</text>
</comment>
<keyword evidence="1" id="KW-0472">Membrane</keyword>
<reference evidence="2" key="2">
    <citation type="submission" date="2020-03" db="EMBL/GenBank/DDBJ databases">
        <title>Walnut 2.0.</title>
        <authorList>
            <person name="Marrano A."/>
            <person name="Britton M."/>
            <person name="Zimin A.V."/>
            <person name="Zaini P.A."/>
            <person name="Workman R."/>
            <person name="Puiu D."/>
            <person name="Bianco L."/>
            <person name="Allen B.J."/>
            <person name="Troggio M."/>
            <person name="Leslie C.A."/>
            <person name="Timp W."/>
            <person name="Dendekar A."/>
            <person name="Salzberg S.L."/>
            <person name="Neale D.B."/>
        </authorList>
    </citation>
    <scope>NUCLEOTIDE SEQUENCE</scope>
    <source>
        <tissue evidence="2">Leaves</tissue>
    </source>
</reference>